<keyword evidence="4" id="KW-1185">Reference proteome</keyword>
<dbReference type="PANTHER" id="PTHR22946">
    <property type="entry name" value="DIENELACTONE HYDROLASE DOMAIN-CONTAINING PROTEIN-RELATED"/>
    <property type="match status" value="1"/>
</dbReference>
<dbReference type="STRING" id="871968.DESME_02135"/>
<dbReference type="PANTHER" id="PTHR22946:SF9">
    <property type="entry name" value="POLYKETIDE TRANSFERASE AF380"/>
    <property type="match status" value="1"/>
</dbReference>
<keyword evidence="1" id="KW-0378">Hydrolase</keyword>
<dbReference type="EMBL" id="CP007032">
    <property type="protein sequence ID" value="AHF08410.1"/>
    <property type="molecule type" value="Genomic_DNA"/>
</dbReference>
<reference evidence="3 4" key="1">
    <citation type="submission" date="2013-12" db="EMBL/GenBank/DDBJ databases">
        <authorList>
            <consortium name="DOE Joint Genome Institute"/>
            <person name="Smidt H."/>
            <person name="Huntemann M."/>
            <person name="Han J."/>
            <person name="Chen A."/>
            <person name="Kyrpides N."/>
            <person name="Mavromatis K."/>
            <person name="Markowitz V."/>
            <person name="Palaniappan K."/>
            <person name="Ivanova N."/>
            <person name="Schaumberg A."/>
            <person name="Pati A."/>
            <person name="Liolios K."/>
            <person name="Nordberg H.P."/>
            <person name="Cantor M.N."/>
            <person name="Hua S.X."/>
            <person name="Woyke T."/>
        </authorList>
    </citation>
    <scope>NUCLEOTIDE SEQUENCE [LARGE SCALE GENOMIC DNA]</scope>
    <source>
        <strain evidence="4">DSM 15288</strain>
    </source>
</reference>
<gene>
    <name evidence="3" type="ORF">DESME_02135</name>
</gene>
<dbReference type="InterPro" id="IPR050261">
    <property type="entry name" value="FrsA_esterase"/>
</dbReference>
<sequence length="312" mass="35345">MFEILREDIKDFLRLQLIIGTVPFRTHQVSYEDGYTRYLISYEGLESDDIWAYLLVPKGQGPFPAVLVHHQHNGERNIGKSEVCGIVGDPFQAFGPTLAREGIIVLAPDSICFEDRRKNKNGIQTDEGDWLQHYNEMSYRLVQGDTLMRKVISDASLAVSILCNHPLVEDKKIGVLGHSYGGNTVLFQAAMDPRIQFACSNGAACTYKNKIRHQTGFEMAQIIPGFAERFDIEDLVKCIFPRKILLVSATEDKYSKNADAIEKTIIETCNKFKIGNWVEHFRYVGGHPLTQERFTDVVSWIKSYAKGNADFT</sequence>
<dbReference type="InterPro" id="IPR029058">
    <property type="entry name" value="AB_hydrolase_fold"/>
</dbReference>
<proteinExistence type="predicted"/>
<dbReference type="HOGENOM" id="CLU_056134_1_0_9"/>
<dbReference type="eggNOG" id="COG1506">
    <property type="taxonomic scope" value="Bacteria"/>
</dbReference>
<dbReference type="KEGG" id="dmt:DESME_02135"/>
<protein>
    <recommendedName>
        <fullName evidence="2">BAAT/Acyl-CoA thioester hydrolase C-terminal domain-containing protein</fullName>
    </recommendedName>
</protein>
<dbReference type="Pfam" id="PF08840">
    <property type="entry name" value="BAAT_C"/>
    <property type="match status" value="1"/>
</dbReference>
<dbReference type="AlphaFoldDB" id="W0EC11"/>
<organism evidence="3 4">
    <name type="scientific">Desulfitobacterium metallireducens DSM 15288</name>
    <dbReference type="NCBI Taxonomy" id="871968"/>
    <lineage>
        <taxon>Bacteria</taxon>
        <taxon>Bacillati</taxon>
        <taxon>Bacillota</taxon>
        <taxon>Clostridia</taxon>
        <taxon>Eubacteriales</taxon>
        <taxon>Desulfitobacteriaceae</taxon>
        <taxon>Desulfitobacterium</taxon>
    </lineage>
</organism>
<evidence type="ECO:0000313" key="4">
    <source>
        <dbReference type="Proteomes" id="UP000010847"/>
    </source>
</evidence>
<feature type="domain" description="BAAT/Acyl-CoA thioester hydrolase C-terminal" evidence="2">
    <location>
        <begin position="158"/>
        <end position="222"/>
    </location>
</feature>
<dbReference type="GO" id="GO:0052689">
    <property type="term" value="F:carboxylic ester hydrolase activity"/>
    <property type="evidence" value="ECO:0007669"/>
    <property type="project" value="UniProtKB-ARBA"/>
</dbReference>
<dbReference type="OrthoDB" id="9780269at2"/>
<name>W0EC11_9FIRM</name>
<evidence type="ECO:0000259" key="2">
    <source>
        <dbReference type="Pfam" id="PF08840"/>
    </source>
</evidence>
<dbReference type="InterPro" id="IPR014940">
    <property type="entry name" value="BAAT_C"/>
</dbReference>
<accession>W0EC11</accession>
<dbReference type="RefSeq" id="WP_006719083.1">
    <property type="nucleotide sequence ID" value="NZ_CP007032.1"/>
</dbReference>
<evidence type="ECO:0000313" key="3">
    <source>
        <dbReference type="EMBL" id="AHF08410.1"/>
    </source>
</evidence>
<evidence type="ECO:0000256" key="1">
    <source>
        <dbReference type="ARBA" id="ARBA00022801"/>
    </source>
</evidence>
<dbReference type="Gene3D" id="3.40.50.1820">
    <property type="entry name" value="alpha/beta hydrolase"/>
    <property type="match status" value="1"/>
</dbReference>
<dbReference type="Proteomes" id="UP000010847">
    <property type="component" value="Chromosome"/>
</dbReference>
<dbReference type="SUPFAM" id="SSF53474">
    <property type="entry name" value="alpha/beta-Hydrolases"/>
    <property type="match status" value="1"/>
</dbReference>